<feature type="transmembrane region" description="Helical" evidence="1">
    <location>
        <begin position="6"/>
        <end position="26"/>
    </location>
</feature>
<keyword evidence="3" id="KW-1185">Reference proteome</keyword>
<keyword evidence="1" id="KW-0472">Membrane</keyword>
<sequence length="228" mass="25510">MDLEILIPALFVLIVGTIIFLTIYFSKKAVVKRKLKKAVDRKISEFISGDIAKVVGTVEFVGEPLIAPLSGRPCAYYYVLVEELISTGKSSHWQKMIEREVGGKFVIRDGRYRACIATDSSVKSYIIMDRKYSSGFMNNPTENLELFLKKHGQSAEGLLGLNRKLRYKEGILEKDECIAVMGRGEWKTAVSVQLPESFGRVLLITGADNEPVYMSDDPDTVKTTYPGL</sequence>
<evidence type="ECO:0000313" key="2">
    <source>
        <dbReference type="EMBL" id="ADQ78742.1"/>
    </source>
</evidence>
<dbReference type="STRING" id="694427.Palpr_0586"/>
<dbReference type="AlphaFoldDB" id="E4T1Z8"/>
<dbReference type="Proteomes" id="UP000008718">
    <property type="component" value="Chromosome"/>
</dbReference>
<organism evidence="2 3">
    <name type="scientific">Paludibacter propionicigenes (strain DSM 17365 / JCM 13257 / WB4)</name>
    <dbReference type="NCBI Taxonomy" id="694427"/>
    <lineage>
        <taxon>Bacteria</taxon>
        <taxon>Pseudomonadati</taxon>
        <taxon>Bacteroidota</taxon>
        <taxon>Bacteroidia</taxon>
        <taxon>Bacteroidales</taxon>
        <taxon>Paludibacteraceae</taxon>
        <taxon>Paludibacter</taxon>
    </lineage>
</organism>
<protein>
    <recommendedName>
        <fullName evidence="4">RING-type E3 ubiquitin transferase</fullName>
    </recommendedName>
</protein>
<name>E4T1Z8_PALPW</name>
<evidence type="ECO:0000256" key="1">
    <source>
        <dbReference type="SAM" id="Phobius"/>
    </source>
</evidence>
<dbReference type="HOGENOM" id="CLU_105849_0_0_10"/>
<keyword evidence="1" id="KW-1133">Transmembrane helix</keyword>
<evidence type="ECO:0008006" key="4">
    <source>
        <dbReference type="Google" id="ProtNLM"/>
    </source>
</evidence>
<dbReference type="eggNOG" id="ENOG502ZC27">
    <property type="taxonomic scope" value="Bacteria"/>
</dbReference>
<keyword evidence="1" id="KW-0812">Transmembrane</keyword>
<proteinExistence type="predicted"/>
<dbReference type="EMBL" id="CP002345">
    <property type="protein sequence ID" value="ADQ78742.1"/>
    <property type="molecule type" value="Genomic_DNA"/>
</dbReference>
<gene>
    <name evidence="2" type="ordered locus">Palpr_0586</name>
</gene>
<dbReference type="RefSeq" id="WP_013444111.1">
    <property type="nucleotide sequence ID" value="NC_014734.1"/>
</dbReference>
<dbReference type="KEGG" id="ppn:Palpr_0586"/>
<reference evidence="2 3" key="2">
    <citation type="journal article" date="2011" name="Stand. Genomic Sci.">
        <title>Complete genome sequence of Paludibacter propionicigenes type strain (WB4).</title>
        <authorList>
            <person name="Gronow S."/>
            <person name="Munk C."/>
            <person name="Lapidus A."/>
            <person name="Nolan M."/>
            <person name="Lucas S."/>
            <person name="Hammon N."/>
            <person name="Deshpande S."/>
            <person name="Cheng J.F."/>
            <person name="Tapia R."/>
            <person name="Han C."/>
            <person name="Goodwin L."/>
            <person name="Pitluck S."/>
            <person name="Liolios K."/>
            <person name="Ivanova N."/>
            <person name="Mavromatis K."/>
            <person name="Mikhailova N."/>
            <person name="Pati A."/>
            <person name="Chen A."/>
            <person name="Palaniappan K."/>
            <person name="Land M."/>
            <person name="Hauser L."/>
            <person name="Chang Y.J."/>
            <person name="Jeffries C.D."/>
            <person name="Brambilla E."/>
            <person name="Rohde M."/>
            <person name="Goker M."/>
            <person name="Detter J.C."/>
            <person name="Woyke T."/>
            <person name="Bristow J."/>
            <person name="Eisen J.A."/>
            <person name="Markowitz V."/>
            <person name="Hugenholtz P."/>
            <person name="Kyrpides N.C."/>
            <person name="Klenk H.P."/>
        </authorList>
    </citation>
    <scope>NUCLEOTIDE SEQUENCE [LARGE SCALE GENOMIC DNA]</scope>
    <source>
        <strain evidence="3">DSM 17365 / JCM 13257 / WB4</strain>
    </source>
</reference>
<evidence type="ECO:0000313" key="3">
    <source>
        <dbReference type="Proteomes" id="UP000008718"/>
    </source>
</evidence>
<dbReference type="OrthoDB" id="1116096at2"/>
<accession>E4T1Z8</accession>
<reference key="1">
    <citation type="submission" date="2010-11" db="EMBL/GenBank/DDBJ databases">
        <title>The complete genome of Paludibacter propionicigenes DSM 17365.</title>
        <authorList>
            <consortium name="US DOE Joint Genome Institute (JGI-PGF)"/>
            <person name="Lucas S."/>
            <person name="Copeland A."/>
            <person name="Lapidus A."/>
            <person name="Bruce D."/>
            <person name="Goodwin L."/>
            <person name="Pitluck S."/>
            <person name="Kyrpides N."/>
            <person name="Mavromatis K."/>
            <person name="Ivanova N."/>
            <person name="Munk A.C."/>
            <person name="Brettin T."/>
            <person name="Detter J.C."/>
            <person name="Han C."/>
            <person name="Tapia R."/>
            <person name="Land M."/>
            <person name="Hauser L."/>
            <person name="Markowitz V."/>
            <person name="Cheng J.-F."/>
            <person name="Hugenholtz P."/>
            <person name="Woyke T."/>
            <person name="Wu D."/>
            <person name="Gronow S."/>
            <person name="Wellnitz S."/>
            <person name="Brambilla E."/>
            <person name="Klenk H.-P."/>
            <person name="Eisen J.A."/>
        </authorList>
    </citation>
    <scope>NUCLEOTIDE SEQUENCE</scope>
    <source>
        <strain>WB4</strain>
    </source>
</reference>